<gene>
    <name evidence="7" type="ORF">A2494_03050</name>
</gene>
<dbReference type="GO" id="GO:0004803">
    <property type="term" value="F:transposase activity"/>
    <property type="evidence" value="ECO:0007669"/>
    <property type="project" value="InterPro"/>
</dbReference>
<dbReference type="Pfam" id="PF14294">
    <property type="entry name" value="DUF4372"/>
    <property type="match status" value="1"/>
</dbReference>
<dbReference type="InterPro" id="IPR047952">
    <property type="entry name" value="Transpos_IS4"/>
</dbReference>
<evidence type="ECO:0000259" key="5">
    <source>
        <dbReference type="Pfam" id="PF01609"/>
    </source>
</evidence>
<feature type="domain" description="DUF4372" evidence="6">
    <location>
        <begin position="3"/>
        <end position="76"/>
    </location>
</feature>
<evidence type="ECO:0000256" key="1">
    <source>
        <dbReference type="ARBA" id="ARBA00010075"/>
    </source>
</evidence>
<protein>
    <submittedName>
        <fullName evidence="7">Transposase</fullName>
    </submittedName>
</protein>
<proteinExistence type="inferred from homology"/>
<keyword evidence="2" id="KW-0815">Transposition</keyword>
<dbReference type="InterPro" id="IPR012337">
    <property type="entry name" value="RNaseH-like_sf"/>
</dbReference>
<organism evidence="7 8">
    <name type="scientific">Candidatus Lloydbacteria bacterium RIFOXYC12_FULL_46_25</name>
    <dbReference type="NCBI Taxonomy" id="1798670"/>
    <lineage>
        <taxon>Bacteria</taxon>
        <taxon>Candidatus Lloydiibacteriota</taxon>
    </lineage>
</organism>
<feature type="domain" description="Transposase IS4-like" evidence="5">
    <location>
        <begin position="126"/>
        <end position="326"/>
    </location>
</feature>
<feature type="non-terminal residue" evidence="7">
    <location>
        <position position="331"/>
    </location>
</feature>
<dbReference type="NCBIfam" id="NF033592">
    <property type="entry name" value="transpos_IS4_1"/>
    <property type="match status" value="1"/>
</dbReference>
<dbReference type="InterPro" id="IPR002559">
    <property type="entry name" value="Transposase_11"/>
</dbReference>
<sequence>MHHGSYIFTQVIEHLPRSPFETCVKRYHGEHYVKALSCRDQLLALMFGQLSYRDSLRDVVLCLSVHREKLYHMGFRTLPKLPTLAKANEKRSWEIYRDLCSVLIIEARHLYAREPALSTDIDTACYAIDSTSIDLCLALFPSLPFVSTKGAVKLHMGLELRGSIPAFFDMTSGKHHDASFLDTLTYEAGSFYILDRGYLDFVRLHRIHTSGAFFVTRAKVNTQFIRRYSRETRERITCDQVGTLLNKKYPDVLRRIKYTDEMDHTYVFLTNNMTVSAESITLLYKNRWQIELFFKWIKQHLKIKRFWGHSENAVKLQICVALCTYLTVAIL</sequence>
<evidence type="ECO:0000256" key="2">
    <source>
        <dbReference type="ARBA" id="ARBA00022578"/>
    </source>
</evidence>
<reference evidence="7 8" key="1">
    <citation type="journal article" date="2016" name="Nat. Commun.">
        <title>Thousands of microbial genomes shed light on interconnected biogeochemical processes in an aquifer system.</title>
        <authorList>
            <person name="Anantharaman K."/>
            <person name="Brown C.T."/>
            <person name="Hug L.A."/>
            <person name="Sharon I."/>
            <person name="Castelle C.J."/>
            <person name="Probst A.J."/>
            <person name="Thomas B.C."/>
            <person name="Singh A."/>
            <person name="Wilkins M.J."/>
            <person name="Karaoz U."/>
            <person name="Brodie E.L."/>
            <person name="Williams K.H."/>
            <person name="Hubbard S.S."/>
            <person name="Banfield J.F."/>
        </authorList>
    </citation>
    <scope>NUCLEOTIDE SEQUENCE [LARGE SCALE GENOMIC DNA]</scope>
</reference>
<dbReference type="AlphaFoldDB" id="A0A1G2DX49"/>
<name>A0A1G2DX49_9BACT</name>
<accession>A0A1G2DX49</accession>
<evidence type="ECO:0000259" key="6">
    <source>
        <dbReference type="Pfam" id="PF14294"/>
    </source>
</evidence>
<dbReference type="Pfam" id="PF01609">
    <property type="entry name" value="DDE_Tnp_1"/>
    <property type="match status" value="1"/>
</dbReference>
<dbReference type="EMBL" id="MHLU01000132">
    <property type="protein sequence ID" value="OGZ17498.1"/>
    <property type="molecule type" value="Genomic_DNA"/>
</dbReference>
<keyword evidence="4" id="KW-0233">DNA recombination</keyword>
<dbReference type="GO" id="GO:0006313">
    <property type="term" value="P:DNA transposition"/>
    <property type="evidence" value="ECO:0007669"/>
    <property type="project" value="InterPro"/>
</dbReference>
<evidence type="ECO:0000313" key="7">
    <source>
        <dbReference type="EMBL" id="OGZ17498.1"/>
    </source>
</evidence>
<dbReference type="PANTHER" id="PTHR33258:SF1">
    <property type="entry name" value="TRANSPOSASE INSL FOR INSERTION SEQUENCE ELEMENT IS186A-RELATED"/>
    <property type="match status" value="1"/>
</dbReference>
<dbReference type="InterPro" id="IPR025399">
    <property type="entry name" value="DUF4372"/>
</dbReference>
<evidence type="ECO:0000256" key="3">
    <source>
        <dbReference type="ARBA" id="ARBA00023125"/>
    </source>
</evidence>
<dbReference type="GO" id="GO:0003677">
    <property type="term" value="F:DNA binding"/>
    <property type="evidence" value="ECO:0007669"/>
    <property type="project" value="UniProtKB-KW"/>
</dbReference>
<dbReference type="PANTHER" id="PTHR33258">
    <property type="entry name" value="TRANSPOSASE INSL FOR INSERTION SEQUENCE ELEMENT IS186A-RELATED"/>
    <property type="match status" value="1"/>
</dbReference>
<evidence type="ECO:0000256" key="4">
    <source>
        <dbReference type="ARBA" id="ARBA00023172"/>
    </source>
</evidence>
<keyword evidence="3" id="KW-0238">DNA-binding</keyword>
<dbReference type="Proteomes" id="UP000178106">
    <property type="component" value="Unassembled WGS sequence"/>
</dbReference>
<dbReference type="SUPFAM" id="SSF53098">
    <property type="entry name" value="Ribonuclease H-like"/>
    <property type="match status" value="1"/>
</dbReference>
<comment type="caution">
    <text evidence="7">The sequence shown here is derived from an EMBL/GenBank/DDBJ whole genome shotgun (WGS) entry which is preliminary data.</text>
</comment>
<comment type="similarity">
    <text evidence="1">Belongs to the transposase 11 family.</text>
</comment>
<evidence type="ECO:0000313" key="8">
    <source>
        <dbReference type="Proteomes" id="UP000178106"/>
    </source>
</evidence>